<evidence type="ECO:0000313" key="6">
    <source>
        <dbReference type="EMBL" id="MEQ5839214.1"/>
    </source>
</evidence>
<dbReference type="GO" id="GO:0003677">
    <property type="term" value="F:DNA binding"/>
    <property type="evidence" value="ECO:0007669"/>
    <property type="project" value="UniProtKB-KW"/>
</dbReference>
<feature type="domain" description="HTH gntR-type" evidence="5">
    <location>
        <begin position="15"/>
        <end position="83"/>
    </location>
</feature>
<evidence type="ECO:0000313" key="9">
    <source>
        <dbReference type="Proteomes" id="UP001469089"/>
    </source>
</evidence>
<dbReference type="RefSeq" id="WP_096717176.1">
    <property type="nucleotide sequence ID" value="NZ_JAOALG010000001.1"/>
</dbReference>
<dbReference type="EMBL" id="MTZV01000002">
    <property type="protein sequence ID" value="PCE27731.1"/>
    <property type="molecule type" value="Genomic_DNA"/>
</dbReference>
<dbReference type="OrthoDB" id="1040417at2"/>
<dbReference type="PROSITE" id="PS50949">
    <property type="entry name" value="HTH_GNTR"/>
    <property type="match status" value="1"/>
</dbReference>
<dbReference type="Gene3D" id="1.20.120.530">
    <property type="entry name" value="GntR ligand-binding domain-like"/>
    <property type="match status" value="1"/>
</dbReference>
<sequence length="250" mass="27055">MSVPTLPVAPRRRMRSLAQDVVDALSAQIQAGALRPGDKLPTETEVMVAQGVSRTVVREAISRMQASGLVETRHGIGSFVLDRVHSSVGIDPATITTIRDVLAILEVRISLESECASLAAQRATAEDLVGLRRALDAIAVAAHAGVDTVAPDYQFHLQIARVTGNRYFVEIMSQLGATLIPRARVNSAGIAGDDLDRYMARLNHEHEDIYEAIARHDPEAARAAMRTHLTKSRERLRRANEEAEGAGQAG</sequence>
<name>A0A2A4F2Z9_9BURK</name>
<dbReference type="SMART" id="SM00895">
    <property type="entry name" value="FCD"/>
    <property type="match status" value="1"/>
</dbReference>
<feature type="region of interest" description="Disordered" evidence="4">
    <location>
        <begin position="229"/>
        <end position="250"/>
    </location>
</feature>
<dbReference type="InterPro" id="IPR008920">
    <property type="entry name" value="TF_FadR/GntR_C"/>
</dbReference>
<evidence type="ECO:0000259" key="5">
    <source>
        <dbReference type="PROSITE" id="PS50949"/>
    </source>
</evidence>
<dbReference type="PANTHER" id="PTHR43537:SF5">
    <property type="entry name" value="UXU OPERON TRANSCRIPTIONAL REGULATOR"/>
    <property type="match status" value="1"/>
</dbReference>
<dbReference type="InterPro" id="IPR036390">
    <property type="entry name" value="WH_DNA-bd_sf"/>
</dbReference>
<dbReference type="InterPro" id="IPR011711">
    <property type="entry name" value="GntR_C"/>
</dbReference>
<dbReference type="Pfam" id="PF07729">
    <property type="entry name" value="FCD"/>
    <property type="match status" value="1"/>
</dbReference>
<dbReference type="GO" id="GO:0003700">
    <property type="term" value="F:DNA-binding transcription factor activity"/>
    <property type="evidence" value="ECO:0007669"/>
    <property type="project" value="InterPro"/>
</dbReference>
<accession>A0A2A4F2Z9</accession>
<reference evidence="6" key="2">
    <citation type="submission" date="2022-09" db="EMBL/GenBank/DDBJ databases">
        <authorList>
            <person name="Fergusson C."/>
            <person name="Paulo B.S."/>
            <person name="Eustaquio A.S."/>
            <person name="Linington R."/>
        </authorList>
    </citation>
    <scope>NUCLEOTIDE SEQUENCE</scope>
    <source>
        <strain evidence="6">RL17-338-BIF-B</strain>
    </source>
</reference>
<reference evidence="7 8" key="1">
    <citation type="submission" date="2017-01" db="EMBL/GenBank/DDBJ databases">
        <title>Whole-Genome Shotgun Sequencing of Two beta-Proteobacterial Species in Search of the Bulgecin Biosynthetic Cluster.</title>
        <authorList>
            <person name="Horsman M.E."/>
            <person name="Marous D.R."/>
            <person name="Li R."/>
            <person name="Oliver R.A."/>
            <person name="Byun B."/>
            <person name="Emrich S.J."/>
            <person name="Boggess B."/>
            <person name="Townsend C.A."/>
            <person name="Mobashery S."/>
        </authorList>
    </citation>
    <scope>NUCLEOTIDE SEQUENCE [LARGE SCALE GENOMIC DNA]</scope>
    <source>
        <strain evidence="7 8">ATCC 31363</strain>
    </source>
</reference>
<keyword evidence="9" id="KW-1185">Reference proteome</keyword>
<dbReference type="AlphaFoldDB" id="A0A2A4F2Z9"/>
<evidence type="ECO:0000256" key="4">
    <source>
        <dbReference type="SAM" id="MobiDB-lite"/>
    </source>
</evidence>
<proteinExistence type="predicted"/>
<dbReference type="Proteomes" id="UP001469089">
    <property type="component" value="Unassembled WGS sequence"/>
</dbReference>
<evidence type="ECO:0000256" key="3">
    <source>
        <dbReference type="ARBA" id="ARBA00023163"/>
    </source>
</evidence>
<evidence type="ECO:0000313" key="8">
    <source>
        <dbReference type="Proteomes" id="UP000218022"/>
    </source>
</evidence>
<keyword evidence="2" id="KW-0238">DNA-binding</keyword>
<organism evidence="7 8">
    <name type="scientific">Paraburkholderia acidicola</name>
    <dbReference type="NCBI Taxonomy" id="1912599"/>
    <lineage>
        <taxon>Bacteria</taxon>
        <taxon>Pseudomonadati</taxon>
        <taxon>Pseudomonadota</taxon>
        <taxon>Betaproteobacteria</taxon>
        <taxon>Burkholderiales</taxon>
        <taxon>Burkholderiaceae</taxon>
        <taxon>Paraburkholderia</taxon>
    </lineage>
</organism>
<dbReference type="PANTHER" id="PTHR43537">
    <property type="entry name" value="TRANSCRIPTIONAL REGULATOR, GNTR FAMILY"/>
    <property type="match status" value="1"/>
</dbReference>
<dbReference type="Pfam" id="PF00392">
    <property type="entry name" value="GntR"/>
    <property type="match status" value="1"/>
</dbReference>
<evidence type="ECO:0000313" key="7">
    <source>
        <dbReference type="EMBL" id="PCE27731.1"/>
    </source>
</evidence>
<feature type="compositionally biased region" description="Basic and acidic residues" evidence="4">
    <location>
        <begin position="231"/>
        <end position="241"/>
    </location>
</feature>
<dbReference type="SMART" id="SM00345">
    <property type="entry name" value="HTH_GNTR"/>
    <property type="match status" value="1"/>
</dbReference>
<keyword evidence="1" id="KW-0805">Transcription regulation</keyword>
<dbReference type="SUPFAM" id="SSF48008">
    <property type="entry name" value="GntR ligand-binding domain-like"/>
    <property type="match status" value="1"/>
</dbReference>
<dbReference type="PRINTS" id="PR00035">
    <property type="entry name" value="HTHGNTR"/>
</dbReference>
<dbReference type="InterPro" id="IPR036388">
    <property type="entry name" value="WH-like_DNA-bd_sf"/>
</dbReference>
<protein>
    <submittedName>
        <fullName evidence="6">FadR family transcriptional regulator</fullName>
    </submittedName>
    <submittedName>
        <fullName evidence="7">GntR family transcriptional regulator</fullName>
    </submittedName>
</protein>
<dbReference type="CDD" id="cd07377">
    <property type="entry name" value="WHTH_GntR"/>
    <property type="match status" value="1"/>
</dbReference>
<keyword evidence="3" id="KW-0804">Transcription</keyword>
<reference evidence="6 9" key="3">
    <citation type="journal article" date="2024" name="Chem. Sci.">
        <title>Discovery of a lagriamide polyketide by integrated genome mining, isotopic labeling, and untargeted metabolomics.</title>
        <authorList>
            <person name="Fergusson C.H."/>
            <person name="Saulog J."/>
            <person name="Paulo B.S."/>
            <person name="Wilson D.M."/>
            <person name="Liu D.Y."/>
            <person name="Morehouse N.J."/>
            <person name="Waterworth S."/>
            <person name="Barkei J."/>
            <person name="Gray C.A."/>
            <person name="Kwan J.C."/>
            <person name="Eustaquio A.S."/>
            <person name="Linington R.G."/>
        </authorList>
    </citation>
    <scope>NUCLEOTIDE SEQUENCE [LARGE SCALE GENOMIC DNA]</scope>
    <source>
        <strain evidence="6 9">RL17-338-BIF-B</strain>
    </source>
</reference>
<dbReference type="Gene3D" id="1.10.10.10">
    <property type="entry name" value="Winged helix-like DNA-binding domain superfamily/Winged helix DNA-binding domain"/>
    <property type="match status" value="1"/>
</dbReference>
<comment type="caution">
    <text evidence="7">The sequence shown here is derived from an EMBL/GenBank/DDBJ whole genome shotgun (WGS) entry which is preliminary data.</text>
</comment>
<evidence type="ECO:0000256" key="1">
    <source>
        <dbReference type="ARBA" id="ARBA00023015"/>
    </source>
</evidence>
<gene>
    <name evidence="7" type="ORF">BWP39_04280</name>
    <name evidence="6" type="ORF">N0A02_07150</name>
</gene>
<dbReference type="EMBL" id="JAOALG010000001">
    <property type="protein sequence ID" value="MEQ5839214.1"/>
    <property type="molecule type" value="Genomic_DNA"/>
</dbReference>
<dbReference type="InterPro" id="IPR000524">
    <property type="entry name" value="Tscrpt_reg_HTH_GntR"/>
</dbReference>
<dbReference type="Proteomes" id="UP000218022">
    <property type="component" value="Unassembled WGS sequence"/>
</dbReference>
<dbReference type="SUPFAM" id="SSF46785">
    <property type="entry name" value="Winged helix' DNA-binding domain"/>
    <property type="match status" value="1"/>
</dbReference>
<evidence type="ECO:0000256" key="2">
    <source>
        <dbReference type="ARBA" id="ARBA00023125"/>
    </source>
</evidence>